<evidence type="ECO:0000313" key="3">
    <source>
        <dbReference type="Proteomes" id="UP000639396"/>
    </source>
</evidence>
<dbReference type="CDD" id="cd15482">
    <property type="entry name" value="Sialidase_non-viral"/>
    <property type="match status" value="1"/>
</dbReference>
<dbReference type="InterPro" id="IPR011040">
    <property type="entry name" value="Sialidase"/>
</dbReference>
<dbReference type="PANTHER" id="PTHR43752">
    <property type="entry name" value="BNR/ASP-BOX REPEAT FAMILY PROTEIN"/>
    <property type="match status" value="1"/>
</dbReference>
<dbReference type="EMBL" id="JACXJA010000035">
    <property type="protein sequence ID" value="MBD2864898.1"/>
    <property type="molecule type" value="Genomic_DNA"/>
</dbReference>
<reference evidence="2" key="1">
    <citation type="submission" date="2020-09" db="EMBL/GenBank/DDBJ databases">
        <title>A novel bacterium of genus Paenibacillus, isolated from South China Sea.</title>
        <authorList>
            <person name="Huang H."/>
            <person name="Mo K."/>
            <person name="Hu Y."/>
        </authorList>
    </citation>
    <scope>NUCLEOTIDE SEQUENCE</scope>
    <source>
        <strain evidence="2">IB182363</strain>
    </source>
</reference>
<dbReference type="AlphaFoldDB" id="A0A927CBB9"/>
<dbReference type="SUPFAM" id="SSF50939">
    <property type="entry name" value="Sialidases"/>
    <property type="match status" value="1"/>
</dbReference>
<dbReference type="Pfam" id="PF13088">
    <property type="entry name" value="BNR_2"/>
    <property type="match status" value="1"/>
</dbReference>
<dbReference type="InterPro" id="IPR036278">
    <property type="entry name" value="Sialidase_sf"/>
</dbReference>
<evidence type="ECO:0000259" key="1">
    <source>
        <dbReference type="Pfam" id="PF13088"/>
    </source>
</evidence>
<accession>A0A927CBB9</accession>
<gene>
    <name evidence="2" type="ORF">IDH45_23245</name>
</gene>
<dbReference type="RefSeq" id="WP_190930521.1">
    <property type="nucleotide sequence ID" value="NZ_JACXJA010000035.1"/>
</dbReference>
<evidence type="ECO:0000313" key="2">
    <source>
        <dbReference type="EMBL" id="MBD2864898.1"/>
    </source>
</evidence>
<sequence length="357" mass="40152">MKGLTVREHIVLYKDAQYNTFPSAIQKNEGGYLVGFRQAPDRRSVYGRYDHIDPSSKAVTISSADGCNWSAEAEVLFDHFFYGVQDPCLNVLQDGTIVGTFFMWKVFESGDLPEQPRDRAVYDQWRARKAGAYTIRSNDGGKTWDQPVSISIPAVAIRGTGVQSKDGSLLIPMYRLGSDGFEVVIARTADCGHTWTIQGTIRPIDGCDFQEPLLYRAPSGKLVVLMRTRQQGSRPEVNRCPLYTSESTDDGVTWSRPSAQPFYSPSPFHGLLLKDGRLLLTYGHRYEQYGIRAALLDPECERWDASEEIVLREDASGRDIGYTSSVQLDDHTVLVTYYYYDTDGYRYIAGTLCELHG</sequence>
<dbReference type="Gene3D" id="2.120.10.10">
    <property type="match status" value="1"/>
</dbReference>
<name>A0A927CBB9_9BACL</name>
<comment type="caution">
    <text evidence="2">The sequence shown here is derived from an EMBL/GenBank/DDBJ whole genome shotgun (WGS) entry which is preliminary data.</text>
</comment>
<dbReference type="PANTHER" id="PTHR43752:SF2">
    <property type="entry name" value="BNR_ASP-BOX REPEAT FAMILY PROTEIN"/>
    <property type="match status" value="1"/>
</dbReference>
<keyword evidence="3" id="KW-1185">Reference proteome</keyword>
<protein>
    <submittedName>
        <fullName evidence="2">Exo-alpha-sialidase</fullName>
    </submittedName>
</protein>
<feature type="domain" description="Sialidase" evidence="1">
    <location>
        <begin position="63"/>
        <end position="330"/>
    </location>
</feature>
<dbReference type="Proteomes" id="UP000639396">
    <property type="component" value="Unassembled WGS sequence"/>
</dbReference>
<proteinExistence type="predicted"/>
<organism evidence="2 3">
    <name type="scientific">Paenibacillus oceani</name>
    <dbReference type="NCBI Taxonomy" id="2772510"/>
    <lineage>
        <taxon>Bacteria</taxon>
        <taxon>Bacillati</taxon>
        <taxon>Bacillota</taxon>
        <taxon>Bacilli</taxon>
        <taxon>Bacillales</taxon>
        <taxon>Paenibacillaceae</taxon>
        <taxon>Paenibacillus</taxon>
    </lineage>
</organism>